<organism evidence="2 3">
    <name type="scientific">Marinobacterium mangrovicola</name>
    <dbReference type="NCBI Taxonomy" id="1476959"/>
    <lineage>
        <taxon>Bacteria</taxon>
        <taxon>Pseudomonadati</taxon>
        <taxon>Pseudomonadota</taxon>
        <taxon>Gammaproteobacteria</taxon>
        <taxon>Oceanospirillales</taxon>
        <taxon>Oceanospirillaceae</taxon>
        <taxon>Marinobacterium</taxon>
    </lineage>
</organism>
<proteinExistence type="predicted"/>
<sequence>MDDSLFDALCQSVREAGAIRRGDKQSSRETTASARDTKAARKLGTTGKRAGRHHGKNYELPSLDLRALYFSRNITQ</sequence>
<evidence type="ECO:0000313" key="3">
    <source>
        <dbReference type="Proteomes" id="UP000294546"/>
    </source>
</evidence>
<accession>A0A4R1GFJ7</accession>
<feature type="region of interest" description="Disordered" evidence="1">
    <location>
        <begin position="18"/>
        <end position="57"/>
    </location>
</feature>
<name>A0A4R1GFJ7_9GAMM</name>
<keyword evidence="3" id="KW-1185">Reference proteome</keyword>
<dbReference type="Proteomes" id="UP000294546">
    <property type="component" value="Unassembled WGS sequence"/>
</dbReference>
<protein>
    <submittedName>
        <fullName evidence="2">Uncharacterized protein</fullName>
    </submittedName>
</protein>
<evidence type="ECO:0000313" key="2">
    <source>
        <dbReference type="EMBL" id="TCK07004.1"/>
    </source>
</evidence>
<feature type="compositionally biased region" description="Basic and acidic residues" evidence="1">
    <location>
        <begin position="18"/>
        <end position="27"/>
    </location>
</feature>
<dbReference type="AlphaFoldDB" id="A0A4R1GFJ7"/>
<evidence type="ECO:0000256" key="1">
    <source>
        <dbReference type="SAM" id="MobiDB-lite"/>
    </source>
</evidence>
<dbReference type="EMBL" id="SMFU01000008">
    <property type="protein sequence ID" value="TCK07004.1"/>
    <property type="molecule type" value="Genomic_DNA"/>
</dbReference>
<reference evidence="2 3" key="1">
    <citation type="submission" date="2019-03" db="EMBL/GenBank/DDBJ databases">
        <title>Genomic Encyclopedia of Archaeal and Bacterial Type Strains, Phase II (KMG-II): from individual species to whole genera.</title>
        <authorList>
            <person name="Goeker M."/>
        </authorList>
    </citation>
    <scope>NUCLEOTIDE SEQUENCE [LARGE SCALE GENOMIC DNA]</scope>
    <source>
        <strain evidence="2 3">DSM 27697</strain>
    </source>
</reference>
<comment type="caution">
    <text evidence="2">The sequence shown here is derived from an EMBL/GenBank/DDBJ whole genome shotgun (WGS) entry which is preliminary data.</text>
</comment>
<gene>
    <name evidence="2" type="ORF">CLV83_1855</name>
</gene>